<reference evidence="3 4" key="1">
    <citation type="submission" date="2020-04" db="EMBL/GenBank/DDBJ databases">
        <title>Perkinsus olseni comparative genomics.</title>
        <authorList>
            <person name="Bogema D.R."/>
        </authorList>
    </citation>
    <scope>NUCLEOTIDE SEQUENCE [LARGE SCALE GENOMIC DNA]</scope>
    <source>
        <strain evidence="3">00978-12</strain>
    </source>
</reference>
<keyword evidence="2" id="KW-0732">Signal</keyword>
<comment type="caution">
    <text evidence="3">The sequence shown here is derived from an EMBL/GenBank/DDBJ whole genome shotgun (WGS) entry which is preliminary data.</text>
</comment>
<feature type="chain" id="PRO_5029613787" description="Transmembrane protein" evidence="2">
    <location>
        <begin position="28"/>
        <end position="346"/>
    </location>
</feature>
<organism evidence="3 4">
    <name type="scientific">Perkinsus olseni</name>
    <name type="common">Perkinsus atlanticus</name>
    <dbReference type="NCBI Taxonomy" id="32597"/>
    <lineage>
        <taxon>Eukaryota</taxon>
        <taxon>Sar</taxon>
        <taxon>Alveolata</taxon>
        <taxon>Perkinsozoa</taxon>
        <taxon>Perkinsea</taxon>
        <taxon>Perkinsida</taxon>
        <taxon>Perkinsidae</taxon>
        <taxon>Perkinsus</taxon>
    </lineage>
</organism>
<evidence type="ECO:0000313" key="4">
    <source>
        <dbReference type="Proteomes" id="UP000541610"/>
    </source>
</evidence>
<sequence>MRESFPYRSAHLVVGLGLMTIIPEVLCRPSPPSDPSGLRPWNERHHVVFSKDNESFTYHARSYFDRPRAVVEGKKKKARRPLYPTWRLDCLAPGSEASRRCRPKRLEVLNSRGMPVNASTMELEGHWDDRHAVVFAKDNEDIYTDQRSFFDRLRDRPDFSVGGLSSGSEGSSLWLSLSVEEPTEPVKASWKLTQTTLHNRSREEDGGLGPKSYSLPKSVFRSSFYEPSSSAGWKDRHHIAFSKGNPSFSKNLRSYFDRPRELSVASAEDFLPAVSHGSTFAPRQLDVTWRLAPDGRRIKRKQAKTAAFFYPPSVVWVPPRRRRRVVGKSLSAASEHRSGQPGAMAA</sequence>
<feature type="region of interest" description="Disordered" evidence="1">
    <location>
        <begin position="323"/>
        <end position="346"/>
    </location>
</feature>
<evidence type="ECO:0000256" key="1">
    <source>
        <dbReference type="SAM" id="MobiDB-lite"/>
    </source>
</evidence>
<accession>A0A7J6P458</accession>
<gene>
    <name evidence="3" type="ORF">FOZ60_016708</name>
</gene>
<proteinExistence type="predicted"/>
<protein>
    <recommendedName>
        <fullName evidence="5">Transmembrane protein</fullName>
    </recommendedName>
</protein>
<dbReference type="EMBL" id="JABANP010000090">
    <property type="protein sequence ID" value="KAF4690872.1"/>
    <property type="molecule type" value="Genomic_DNA"/>
</dbReference>
<evidence type="ECO:0000313" key="3">
    <source>
        <dbReference type="EMBL" id="KAF4690872.1"/>
    </source>
</evidence>
<dbReference type="Proteomes" id="UP000541610">
    <property type="component" value="Unassembled WGS sequence"/>
</dbReference>
<dbReference type="OrthoDB" id="418161at2759"/>
<dbReference type="AlphaFoldDB" id="A0A7J6P458"/>
<evidence type="ECO:0008006" key="5">
    <source>
        <dbReference type="Google" id="ProtNLM"/>
    </source>
</evidence>
<feature type="signal peptide" evidence="2">
    <location>
        <begin position="1"/>
        <end position="27"/>
    </location>
</feature>
<name>A0A7J6P458_PEROL</name>
<evidence type="ECO:0000256" key="2">
    <source>
        <dbReference type="SAM" id="SignalP"/>
    </source>
</evidence>